<reference evidence="2 3" key="1">
    <citation type="submission" date="2021-02" db="EMBL/GenBank/DDBJ databases">
        <title>Activity-based single-cell genomes from oceanic crustal fluid captures similar information to metagenomic and metatranscriptomic surveys with orders of magnitude less sampling.</title>
        <authorList>
            <person name="D'Angelo T.S."/>
            <person name="Orcutt B.N."/>
        </authorList>
    </citation>
    <scope>NUCLEOTIDE SEQUENCE [LARGE SCALE GENOMIC DNA]</scope>
    <source>
        <strain evidence="2">AH-315-G02</strain>
    </source>
</reference>
<proteinExistence type="predicted"/>
<comment type="caution">
    <text evidence="2">The sequence shown here is derived from an EMBL/GenBank/DDBJ whole genome shotgun (WGS) entry which is preliminary data.</text>
</comment>
<keyword evidence="1" id="KW-1133">Transmembrane helix</keyword>
<sequence length="65" mass="7586">MMKHQSKEKNIFWLITPEDSSSWEDEGVGCCSNDQGKMERILSTSKLFLWYIMAIACTIFLSRLH</sequence>
<feature type="transmembrane region" description="Helical" evidence="1">
    <location>
        <begin position="47"/>
        <end position="64"/>
    </location>
</feature>
<keyword evidence="1" id="KW-0472">Membrane</keyword>
<evidence type="ECO:0000256" key="1">
    <source>
        <dbReference type="SAM" id="Phobius"/>
    </source>
</evidence>
<dbReference type="EMBL" id="JAFITO010000004">
    <property type="protein sequence ID" value="MBN4068093.1"/>
    <property type="molecule type" value="Genomic_DNA"/>
</dbReference>
<name>A0ABS3ATL5_9BACT</name>
<accession>A0ABS3ATL5</accession>
<organism evidence="2 3">
    <name type="scientific">Desulfotalea psychrophila</name>
    <dbReference type="NCBI Taxonomy" id="84980"/>
    <lineage>
        <taxon>Bacteria</taxon>
        <taxon>Pseudomonadati</taxon>
        <taxon>Thermodesulfobacteriota</taxon>
        <taxon>Desulfobulbia</taxon>
        <taxon>Desulfobulbales</taxon>
        <taxon>Desulfocapsaceae</taxon>
        <taxon>Desulfotalea</taxon>
    </lineage>
</organism>
<protein>
    <submittedName>
        <fullName evidence="2">Uncharacterized protein</fullName>
    </submittedName>
</protein>
<dbReference type="Proteomes" id="UP000717534">
    <property type="component" value="Unassembled WGS sequence"/>
</dbReference>
<evidence type="ECO:0000313" key="3">
    <source>
        <dbReference type="Proteomes" id="UP000717534"/>
    </source>
</evidence>
<gene>
    <name evidence="2" type="ORF">JYU06_01015</name>
</gene>
<keyword evidence="1" id="KW-0812">Transmembrane</keyword>
<evidence type="ECO:0000313" key="2">
    <source>
        <dbReference type="EMBL" id="MBN4068093.1"/>
    </source>
</evidence>
<keyword evidence="3" id="KW-1185">Reference proteome</keyword>